<evidence type="ECO:0000259" key="6">
    <source>
        <dbReference type="PROSITE" id="PS51039"/>
    </source>
</evidence>
<dbReference type="GO" id="GO:0008270">
    <property type="term" value="F:zinc ion binding"/>
    <property type="evidence" value="ECO:0007669"/>
    <property type="project" value="UniProtKB-KW"/>
</dbReference>
<dbReference type="Pfam" id="PF01428">
    <property type="entry name" value="zf-AN1"/>
    <property type="match status" value="1"/>
</dbReference>
<gene>
    <name evidence="7" type="ORF">DL546_003509</name>
</gene>
<evidence type="ECO:0000256" key="2">
    <source>
        <dbReference type="ARBA" id="ARBA00022771"/>
    </source>
</evidence>
<dbReference type="PROSITE" id="PS51039">
    <property type="entry name" value="ZF_AN1"/>
    <property type="match status" value="1"/>
</dbReference>
<evidence type="ECO:0000256" key="4">
    <source>
        <dbReference type="PROSITE-ProRule" id="PRU00449"/>
    </source>
</evidence>
<evidence type="ECO:0000313" key="8">
    <source>
        <dbReference type="Proteomes" id="UP000275385"/>
    </source>
</evidence>
<proteinExistence type="predicted"/>
<dbReference type="AlphaFoldDB" id="A0A420Y9D3"/>
<comment type="caution">
    <text evidence="7">The sequence shown here is derived from an EMBL/GenBank/DDBJ whole genome shotgun (WGS) entry which is preliminary data.</text>
</comment>
<name>A0A420Y9D3_9PEZI</name>
<sequence length="140" mass="15486">MPVKKIRCSFKDCSGPAQRIVGDCAFCQGHFCGKHRLLEDHKCEGLEDVSTNPANPAQPANGVEWWQVGLFGLVAGDYNVADTVPTSSARRKRTRRTPPNSTRNGRKLSAVSKKITTIRPRSIGVKPDGLTQRNRIMQQI</sequence>
<feature type="region of interest" description="Disordered" evidence="5">
    <location>
        <begin position="84"/>
        <end position="108"/>
    </location>
</feature>
<dbReference type="EMBL" id="QVQW01000031">
    <property type="protein sequence ID" value="RKU44380.1"/>
    <property type="molecule type" value="Genomic_DNA"/>
</dbReference>
<dbReference type="OrthoDB" id="428577at2759"/>
<evidence type="ECO:0000313" key="7">
    <source>
        <dbReference type="EMBL" id="RKU44380.1"/>
    </source>
</evidence>
<organism evidence="7 8">
    <name type="scientific">Coniochaeta pulveracea</name>
    <dbReference type="NCBI Taxonomy" id="177199"/>
    <lineage>
        <taxon>Eukaryota</taxon>
        <taxon>Fungi</taxon>
        <taxon>Dikarya</taxon>
        <taxon>Ascomycota</taxon>
        <taxon>Pezizomycotina</taxon>
        <taxon>Sordariomycetes</taxon>
        <taxon>Sordariomycetidae</taxon>
        <taxon>Coniochaetales</taxon>
        <taxon>Coniochaetaceae</taxon>
        <taxon>Coniochaeta</taxon>
    </lineage>
</organism>
<reference evidence="7 8" key="1">
    <citation type="submission" date="2018-08" db="EMBL/GenBank/DDBJ databases">
        <title>Draft genome of the lignicolous fungus Coniochaeta pulveracea.</title>
        <authorList>
            <person name="Borstlap C.J."/>
            <person name="De Witt R.N."/>
            <person name="Botha A."/>
            <person name="Volschenk H."/>
        </authorList>
    </citation>
    <scope>NUCLEOTIDE SEQUENCE [LARGE SCALE GENOMIC DNA]</scope>
    <source>
        <strain evidence="7 8">CAB683</strain>
    </source>
</reference>
<evidence type="ECO:0000256" key="1">
    <source>
        <dbReference type="ARBA" id="ARBA00022723"/>
    </source>
</evidence>
<evidence type="ECO:0000256" key="5">
    <source>
        <dbReference type="SAM" id="MobiDB-lite"/>
    </source>
</evidence>
<keyword evidence="2 4" id="KW-0863">Zinc-finger</keyword>
<dbReference type="SUPFAM" id="SSF118310">
    <property type="entry name" value="AN1-like Zinc finger"/>
    <property type="match status" value="1"/>
</dbReference>
<protein>
    <recommendedName>
        <fullName evidence="6">AN1-type domain-containing protein</fullName>
    </recommendedName>
</protein>
<keyword evidence="8" id="KW-1185">Reference proteome</keyword>
<accession>A0A420Y9D3</accession>
<dbReference type="Proteomes" id="UP000275385">
    <property type="component" value="Unassembled WGS sequence"/>
</dbReference>
<keyword evidence="3" id="KW-0862">Zinc</keyword>
<dbReference type="SMART" id="SM00154">
    <property type="entry name" value="ZnF_AN1"/>
    <property type="match status" value="1"/>
</dbReference>
<feature type="domain" description="AN1-type" evidence="6">
    <location>
        <begin position="2"/>
        <end position="51"/>
    </location>
</feature>
<dbReference type="Gene3D" id="4.10.1110.10">
    <property type="entry name" value="AN1-like Zinc finger"/>
    <property type="match status" value="1"/>
</dbReference>
<dbReference type="InterPro" id="IPR035896">
    <property type="entry name" value="AN1-like_Znf"/>
</dbReference>
<dbReference type="InterPro" id="IPR000058">
    <property type="entry name" value="Znf_AN1"/>
</dbReference>
<keyword evidence="1" id="KW-0479">Metal-binding</keyword>
<evidence type="ECO:0000256" key="3">
    <source>
        <dbReference type="ARBA" id="ARBA00022833"/>
    </source>
</evidence>